<reference evidence="7 8" key="1">
    <citation type="journal article" date="2015" name="Genome Announc.">
        <title>Complete Genome Sequence of Pelosinus fermentans JBW45, a Member of a Remarkably Competitive Group of Negativicutes in the Firmicutes Phylum.</title>
        <authorList>
            <person name="De Leon K.B."/>
            <person name="Utturkar S.M."/>
            <person name="Camilleri L.B."/>
            <person name="Elias D.A."/>
            <person name="Arkin A.P."/>
            <person name="Fields M.W."/>
            <person name="Brown S.D."/>
            <person name="Wall J.D."/>
        </authorList>
    </citation>
    <scope>NUCLEOTIDE SEQUENCE [LARGE SCALE GENOMIC DNA]</scope>
    <source>
        <strain evidence="7 8">JBW45</strain>
    </source>
</reference>
<dbReference type="HOGENOM" id="CLU_048897_1_0_9"/>
<dbReference type="Pfam" id="PF00291">
    <property type="entry name" value="PALP"/>
    <property type="match status" value="1"/>
</dbReference>
<dbReference type="OrthoDB" id="9801249at2"/>
<comment type="cofactor">
    <cofactor evidence="1">
        <name>pyridoxal 5'-phosphate</name>
        <dbReference type="ChEBI" id="CHEBI:597326"/>
    </cofactor>
</comment>
<evidence type="ECO:0000313" key="7">
    <source>
        <dbReference type="EMBL" id="AJQ29335.1"/>
    </source>
</evidence>
<name>I9NSP3_9FIRM</name>
<feature type="modified residue" description="N6-(pyridoxal phosphate)lysine" evidence="5">
    <location>
        <position position="49"/>
    </location>
</feature>
<organism evidence="7 8">
    <name type="scientific">Pelosinus fermentans JBW45</name>
    <dbReference type="NCBI Taxonomy" id="1192197"/>
    <lineage>
        <taxon>Bacteria</taxon>
        <taxon>Bacillati</taxon>
        <taxon>Bacillota</taxon>
        <taxon>Negativicutes</taxon>
        <taxon>Selenomonadales</taxon>
        <taxon>Sporomusaceae</taxon>
        <taxon>Pelosinus</taxon>
    </lineage>
</organism>
<dbReference type="SUPFAM" id="SSF53686">
    <property type="entry name" value="Tryptophan synthase beta subunit-like PLP-dependent enzymes"/>
    <property type="match status" value="1"/>
</dbReference>
<dbReference type="PANTHER" id="PTHR43780:SF2">
    <property type="entry name" value="1-AMINOCYCLOPROPANE-1-CARBOXYLATE DEAMINASE-RELATED"/>
    <property type="match status" value="1"/>
</dbReference>
<dbReference type="RefSeq" id="WP_007956287.1">
    <property type="nucleotide sequence ID" value="NZ_CP010978.1"/>
</dbReference>
<dbReference type="InterPro" id="IPR027278">
    <property type="entry name" value="ACCD_DCysDesulf"/>
</dbReference>
<dbReference type="GO" id="GO:0019148">
    <property type="term" value="F:D-cysteine desulfhydrase activity"/>
    <property type="evidence" value="ECO:0007669"/>
    <property type="project" value="TreeGrafter"/>
</dbReference>
<dbReference type="GO" id="GO:1901605">
    <property type="term" value="P:alpha-amino acid metabolic process"/>
    <property type="evidence" value="ECO:0007669"/>
    <property type="project" value="UniProtKB-ARBA"/>
</dbReference>
<dbReference type="PIRSF" id="PIRSF006278">
    <property type="entry name" value="ACCD_DCysDesulf"/>
    <property type="match status" value="1"/>
</dbReference>
<protein>
    <submittedName>
        <fullName evidence="7">Pyridoxal phosphate-dependent enzyme, D-cysteine desulfhydrase family</fullName>
        <ecNumber evidence="7">3.5.99.7</ecNumber>
    </submittedName>
</protein>
<dbReference type="InterPro" id="IPR001926">
    <property type="entry name" value="TrpB-like_PALP"/>
</dbReference>
<proteinExistence type="inferred from homology"/>
<keyword evidence="7" id="KW-0378">Hydrolase</keyword>
<dbReference type="Gene3D" id="3.40.50.1100">
    <property type="match status" value="2"/>
</dbReference>
<dbReference type="KEGG" id="pft:JBW_03998"/>
<dbReference type="PANTHER" id="PTHR43780">
    <property type="entry name" value="1-AMINOCYCLOPROPANE-1-CARBOXYLATE DEAMINASE-RELATED"/>
    <property type="match status" value="1"/>
</dbReference>
<dbReference type="InterPro" id="IPR005966">
    <property type="entry name" value="D-Cys_desShydrase"/>
</dbReference>
<dbReference type="EC" id="3.5.99.7" evidence="7"/>
<evidence type="ECO:0000256" key="1">
    <source>
        <dbReference type="ARBA" id="ARBA00001933"/>
    </source>
</evidence>
<dbReference type="InterPro" id="IPR036052">
    <property type="entry name" value="TrpB-like_PALP_sf"/>
</dbReference>
<gene>
    <name evidence="7" type="ORF">JBW_03998</name>
</gene>
<dbReference type="GO" id="GO:0008660">
    <property type="term" value="F:1-aminocyclopropane-1-carboxylate deaminase activity"/>
    <property type="evidence" value="ECO:0007669"/>
    <property type="project" value="UniProtKB-EC"/>
</dbReference>
<evidence type="ECO:0000313" key="8">
    <source>
        <dbReference type="Proteomes" id="UP000005361"/>
    </source>
</evidence>
<dbReference type="EMBL" id="CP010978">
    <property type="protein sequence ID" value="AJQ29335.1"/>
    <property type="molecule type" value="Genomic_DNA"/>
</dbReference>
<evidence type="ECO:0000259" key="6">
    <source>
        <dbReference type="Pfam" id="PF00291"/>
    </source>
</evidence>
<keyword evidence="3 5" id="KW-0663">Pyridoxal phosphate</keyword>
<sequence length="333" mass="35799">MYLAQYPRRRYTEGHTPLEKLERLTAAVGGANIYIKRDDLLGLTGGGNKTRKLEFLVADALKQGADTLITCGGIQSNHCRLTLAAAVKEGLKCRLILSEITPGSYHTGAGGNVFLYHMLGVENIKVVPWGSDVMAEMEQAADKAKAEGRKPYIVPMGGSNALGALGYVACAEEIMQQAFFSGVPIDHIVIACGSAGTYSGLLFGLRGNNCHIPITGISVLNSKEVLQKRITEIIEKIADYLGVNVPIPQEAVSLFDEYLGEGYTVPTAGMIEAVKLAARTEGILLDPTYTGKAMAGLIDLTRKGYFKKSDNVLFLHTGGLPGLYANMPLFLEE</sequence>
<dbReference type="STRING" id="1192197.JBW_03998"/>
<feature type="active site" description="Nucleophile" evidence="4">
    <location>
        <position position="76"/>
    </location>
</feature>
<dbReference type="AlphaFoldDB" id="I9NSP3"/>
<dbReference type="NCBIfam" id="TIGR01275">
    <property type="entry name" value="ACC_deam_rel"/>
    <property type="match status" value="1"/>
</dbReference>
<evidence type="ECO:0000256" key="3">
    <source>
        <dbReference type="ARBA" id="ARBA00022898"/>
    </source>
</evidence>
<evidence type="ECO:0000256" key="4">
    <source>
        <dbReference type="PIRSR" id="PIRSR006278-1"/>
    </source>
</evidence>
<accession>I9NSP3</accession>
<reference evidence="8" key="2">
    <citation type="submission" date="2015-02" db="EMBL/GenBank/DDBJ databases">
        <title>Complete Genome Sequence of Pelosinus fermentans JBW45.</title>
        <authorList>
            <person name="De Leon K.B."/>
            <person name="Utturkar S.M."/>
            <person name="Camilleri L.B."/>
            <person name="Arkin A.P."/>
            <person name="Fields M.W."/>
            <person name="Brown S.D."/>
            <person name="Wall J.D."/>
        </authorList>
    </citation>
    <scope>NUCLEOTIDE SEQUENCE [LARGE SCALE GENOMIC DNA]</scope>
    <source>
        <strain evidence="8">JBW45</strain>
    </source>
</reference>
<dbReference type="NCBIfam" id="NF003031">
    <property type="entry name" value="PRK03910.1-4"/>
    <property type="match status" value="1"/>
</dbReference>
<comment type="similarity">
    <text evidence="2">Belongs to the ACC deaminase/D-cysteine desulfhydrase family.</text>
</comment>
<evidence type="ECO:0000256" key="5">
    <source>
        <dbReference type="PIRSR" id="PIRSR006278-2"/>
    </source>
</evidence>
<feature type="domain" description="Tryptophan synthase beta chain-like PALP" evidence="6">
    <location>
        <begin position="12"/>
        <end position="318"/>
    </location>
</feature>
<dbReference type="Proteomes" id="UP000005361">
    <property type="component" value="Chromosome"/>
</dbReference>
<evidence type="ECO:0000256" key="2">
    <source>
        <dbReference type="ARBA" id="ARBA00008639"/>
    </source>
</evidence>